<evidence type="ECO:0000256" key="4">
    <source>
        <dbReference type="ARBA" id="ARBA00012546"/>
    </source>
</evidence>
<organism evidence="7 8">
    <name type="scientific">Pedobacter jamesrossensis</name>
    <dbReference type="NCBI Taxonomy" id="1908238"/>
    <lineage>
        <taxon>Bacteria</taxon>
        <taxon>Pseudomonadati</taxon>
        <taxon>Bacteroidota</taxon>
        <taxon>Sphingobacteriia</taxon>
        <taxon>Sphingobacteriales</taxon>
        <taxon>Sphingobacteriaceae</taxon>
        <taxon>Pedobacter</taxon>
    </lineage>
</organism>
<comment type="similarity">
    <text evidence="3">Belongs to the metallo-dependent hydrolases superfamily. Uronate isomerase family.</text>
</comment>
<sequence>MLENDFLLNNEIAKYLYHQIAQKLPIIDYHNHLNPLAIANNKKFKNITELWIYDDQYKHRLMRINGVGENYITGDAPDYEKFLAWMETLPKTIGNPVYQWSQLEISYIFGADINLLKDDPLEIWQRCNQKLGENGFGVIDILKKWNVAFLSTSDDLLDGLETHQQASADQNHQFLVKPSLRADAVLAFETPTFTNWLTKFTNISGIEITNLDSYLQAINIRLDYFQKSGCLSSDHALDSGFIFKLPTKTIAEKLFAKLLNDGHLTNDEIVELQSYLLQFLGIEYGKRKLVMQLHIGAQRTTSTRLKKIAAKYGGFAAIGNPLDIESICMFLDTLEKESTLPKTILYTLNAVDNERIGTLTGSFTEEGIRGKVQFGPAWWFNDHYDGFVKQLTALASYGMLSTFIGMTSDSRSFLSLSRHYYFRRILCSLIGEWVEKGLLPDDKQVLQVLVEDICCNNAIAYINVEKKELV</sequence>
<keyword evidence="6 7" id="KW-0413">Isomerase</keyword>
<dbReference type="Gene3D" id="3.20.20.140">
    <property type="entry name" value="Metal-dependent hydrolases"/>
    <property type="match status" value="1"/>
</dbReference>
<dbReference type="PANTHER" id="PTHR30068">
    <property type="entry name" value="URONATE ISOMERASE"/>
    <property type="match status" value="1"/>
</dbReference>
<dbReference type="NCBIfam" id="NF002794">
    <property type="entry name" value="PRK02925.1"/>
    <property type="match status" value="1"/>
</dbReference>
<dbReference type="PANTHER" id="PTHR30068:SF4">
    <property type="entry name" value="URONATE ISOMERASE"/>
    <property type="match status" value="1"/>
</dbReference>
<evidence type="ECO:0000256" key="6">
    <source>
        <dbReference type="ARBA" id="ARBA00023235"/>
    </source>
</evidence>
<proteinExistence type="inferred from homology"/>
<dbReference type="Pfam" id="PF02614">
    <property type="entry name" value="UxaC"/>
    <property type="match status" value="1"/>
</dbReference>
<gene>
    <name evidence="7" type="primary">uxaC</name>
    <name evidence="7" type="ORF">ACFOUY_19180</name>
</gene>
<comment type="caution">
    <text evidence="7">The sequence shown here is derived from an EMBL/GenBank/DDBJ whole genome shotgun (WGS) entry which is preliminary data.</text>
</comment>
<dbReference type="Proteomes" id="UP001595792">
    <property type="component" value="Unassembled WGS sequence"/>
</dbReference>
<evidence type="ECO:0000256" key="3">
    <source>
        <dbReference type="ARBA" id="ARBA00008397"/>
    </source>
</evidence>
<accession>A0ABV8NSI8</accession>
<comment type="catalytic activity">
    <reaction evidence="1">
        <text>D-glucuronate = D-fructuronate</text>
        <dbReference type="Rhea" id="RHEA:13049"/>
        <dbReference type="ChEBI" id="CHEBI:58720"/>
        <dbReference type="ChEBI" id="CHEBI:59863"/>
        <dbReference type="EC" id="5.3.1.12"/>
    </reaction>
</comment>
<name>A0ABV8NSI8_9SPHI</name>
<dbReference type="GO" id="GO:0008880">
    <property type="term" value="F:glucuronate isomerase activity"/>
    <property type="evidence" value="ECO:0007669"/>
    <property type="project" value="UniProtKB-EC"/>
</dbReference>
<dbReference type="Gene3D" id="1.10.2020.10">
    <property type="entry name" value="uronate isomerase, domain 2, chain A"/>
    <property type="match status" value="1"/>
</dbReference>
<dbReference type="EC" id="5.3.1.12" evidence="4"/>
<evidence type="ECO:0000313" key="7">
    <source>
        <dbReference type="EMBL" id="MFC4198838.1"/>
    </source>
</evidence>
<keyword evidence="8" id="KW-1185">Reference proteome</keyword>
<protein>
    <recommendedName>
        <fullName evidence="5">Uronate isomerase</fullName>
        <ecNumber evidence="4">5.3.1.12</ecNumber>
    </recommendedName>
</protein>
<dbReference type="RefSeq" id="WP_378962885.1">
    <property type="nucleotide sequence ID" value="NZ_JBHRXC010000001.1"/>
</dbReference>
<reference evidence="8" key="1">
    <citation type="journal article" date="2019" name="Int. J. Syst. Evol. Microbiol.">
        <title>The Global Catalogue of Microorganisms (GCM) 10K type strain sequencing project: providing services to taxonomists for standard genome sequencing and annotation.</title>
        <authorList>
            <consortium name="The Broad Institute Genomics Platform"/>
            <consortium name="The Broad Institute Genome Sequencing Center for Infectious Disease"/>
            <person name="Wu L."/>
            <person name="Ma J."/>
        </authorList>
    </citation>
    <scope>NUCLEOTIDE SEQUENCE [LARGE SCALE GENOMIC DNA]</scope>
    <source>
        <strain evidence="8">CCM 8689</strain>
    </source>
</reference>
<dbReference type="InterPro" id="IPR032466">
    <property type="entry name" value="Metal_Hydrolase"/>
</dbReference>
<dbReference type="SUPFAM" id="SSF51556">
    <property type="entry name" value="Metallo-dependent hydrolases"/>
    <property type="match status" value="1"/>
</dbReference>
<evidence type="ECO:0000256" key="5">
    <source>
        <dbReference type="ARBA" id="ARBA00020555"/>
    </source>
</evidence>
<evidence type="ECO:0000256" key="2">
    <source>
        <dbReference type="ARBA" id="ARBA00004892"/>
    </source>
</evidence>
<evidence type="ECO:0000313" key="8">
    <source>
        <dbReference type="Proteomes" id="UP001595792"/>
    </source>
</evidence>
<dbReference type="EMBL" id="JBHSBY010000143">
    <property type="protein sequence ID" value="MFC4198838.1"/>
    <property type="molecule type" value="Genomic_DNA"/>
</dbReference>
<dbReference type="InterPro" id="IPR003766">
    <property type="entry name" value="Uronate_isomerase"/>
</dbReference>
<comment type="pathway">
    <text evidence="2">Carbohydrate metabolism; pentose and glucuronate interconversion.</text>
</comment>
<evidence type="ECO:0000256" key="1">
    <source>
        <dbReference type="ARBA" id="ARBA00001165"/>
    </source>
</evidence>